<dbReference type="Gene3D" id="3.30.9.10">
    <property type="entry name" value="D-Amino Acid Oxidase, subunit A, domain 2"/>
    <property type="match status" value="1"/>
</dbReference>
<dbReference type="SUPFAM" id="SSF51905">
    <property type="entry name" value="FAD/NAD(P)-binding domain"/>
    <property type="match status" value="1"/>
</dbReference>
<comment type="similarity">
    <text evidence="2">Belongs to the MSOX/MTOX family.</text>
</comment>
<keyword evidence="3" id="KW-0285">Flavoprotein</keyword>
<protein>
    <submittedName>
        <fullName evidence="7">FAD dependent oxidoreductase</fullName>
    </submittedName>
</protein>
<evidence type="ECO:0000313" key="8">
    <source>
        <dbReference type="Proteomes" id="UP000076738"/>
    </source>
</evidence>
<dbReference type="InterPro" id="IPR006076">
    <property type="entry name" value="FAD-dep_OxRdtase"/>
</dbReference>
<reference evidence="7 8" key="1">
    <citation type="journal article" date="2016" name="Mol. Biol. Evol.">
        <title>Comparative Genomics of Early-Diverging Mushroom-Forming Fungi Provides Insights into the Origins of Lignocellulose Decay Capabilities.</title>
        <authorList>
            <person name="Nagy L.G."/>
            <person name="Riley R."/>
            <person name="Tritt A."/>
            <person name="Adam C."/>
            <person name="Daum C."/>
            <person name="Floudas D."/>
            <person name="Sun H."/>
            <person name="Yadav J.S."/>
            <person name="Pangilinan J."/>
            <person name="Larsson K.H."/>
            <person name="Matsuura K."/>
            <person name="Barry K."/>
            <person name="Labutti K."/>
            <person name="Kuo R."/>
            <person name="Ohm R.A."/>
            <person name="Bhattacharya S.S."/>
            <person name="Shirouzu T."/>
            <person name="Yoshinaga Y."/>
            <person name="Martin F.M."/>
            <person name="Grigoriev I.V."/>
            <person name="Hibbett D.S."/>
        </authorList>
    </citation>
    <scope>NUCLEOTIDE SEQUENCE [LARGE SCALE GENOMIC DNA]</scope>
    <source>
        <strain evidence="7 8">TUFC12733</strain>
    </source>
</reference>
<keyword evidence="4" id="KW-0274">FAD</keyword>
<dbReference type="InterPro" id="IPR045170">
    <property type="entry name" value="MTOX"/>
</dbReference>
<accession>A0A167M657</accession>
<evidence type="ECO:0000256" key="3">
    <source>
        <dbReference type="ARBA" id="ARBA00022630"/>
    </source>
</evidence>
<comment type="cofactor">
    <cofactor evidence="1">
        <name>FAD</name>
        <dbReference type="ChEBI" id="CHEBI:57692"/>
    </cofactor>
</comment>
<dbReference type="AlphaFoldDB" id="A0A167M657"/>
<dbReference type="InterPro" id="IPR036188">
    <property type="entry name" value="FAD/NAD-bd_sf"/>
</dbReference>
<dbReference type="Proteomes" id="UP000076738">
    <property type="component" value="Unassembled WGS sequence"/>
</dbReference>
<dbReference type="GO" id="GO:0050660">
    <property type="term" value="F:flavin adenine dinucleotide binding"/>
    <property type="evidence" value="ECO:0007669"/>
    <property type="project" value="InterPro"/>
</dbReference>
<feature type="domain" description="FAD dependent oxidoreductase" evidence="6">
    <location>
        <begin position="8"/>
        <end position="421"/>
    </location>
</feature>
<evidence type="ECO:0000256" key="1">
    <source>
        <dbReference type="ARBA" id="ARBA00001974"/>
    </source>
</evidence>
<name>A0A167M657_CALVF</name>
<proteinExistence type="inferred from homology"/>
<dbReference type="STRING" id="1330018.A0A167M657"/>
<evidence type="ECO:0000256" key="4">
    <source>
        <dbReference type="ARBA" id="ARBA00022827"/>
    </source>
</evidence>
<evidence type="ECO:0000313" key="7">
    <source>
        <dbReference type="EMBL" id="KZO96376.1"/>
    </source>
</evidence>
<dbReference type="GO" id="GO:0008115">
    <property type="term" value="F:sarcosine oxidase activity"/>
    <property type="evidence" value="ECO:0007669"/>
    <property type="project" value="TreeGrafter"/>
</dbReference>
<sequence length="452" mass="49401">MPDLTKSRVVVVGAGVFGLSTAWHLSKKGYTDVTVLDGQDLPSQHYSPDEGSKSASADINKVFRASYGEQVHYQQLAYESQKVWLEWNDEISRSAPADLPEGLAREDKLLDLCGMLRLSATGDLSAHEQATLRNFEAAGTRAQQFSLQDPEDRKHAFEDPAWKARYCVFGDPATPEAKAKVGVLDSTAGFVLMGNACLWLHHLCSKAGVKFVFGEEGKVKRFLTAKTASIQKIVGVHTAASEHPSDLVIVATGAFTPLLVPQTAPSATATAGSLITFQLPADRADLLDRFSPKRFPVVSWGSNGLQRNGLYILPRTKEGLLKFGFRGTKFTNLEQPDASTPIYPESVPALASKIVNETIEEFFPELKGIPVQSTRMCWYTDGPGDEFLVDYVPGYAGLFVATCGSGHGAKHMPMLGKYIVEIIEGNETPFNQFWKWKEGGARPSNLIDLKDA</sequence>
<organism evidence="7 8">
    <name type="scientific">Calocera viscosa (strain TUFC12733)</name>
    <dbReference type="NCBI Taxonomy" id="1330018"/>
    <lineage>
        <taxon>Eukaryota</taxon>
        <taxon>Fungi</taxon>
        <taxon>Dikarya</taxon>
        <taxon>Basidiomycota</taxon>
        <taxon>Agaricomycotina</taxon>
        <taxon>Dacrymycetes</taxon>
        <taxon>Dacrymycetales</taxon>
        <taxon>Dacrymycetaceae</taxon>
        <taxon>Calocera</taxon>
    </lineage>
</organism>
<dbReference type="OrthoDB" id="2219495at2759"/>
<keyword evidence="5" id="KW-0560">Oxidoreductase</keyword>
<keyword evidence="8" id="KW-1185">Reference proteome</keyword>
<dbReference type="PANTHER" id="PTHR10961:SF15">
    <property type="entry name" value="FAD DEPENDENT OXIDOREDUCTASE DOMAIN-CONTAINING PROTEIN"/>
    <property type="match status" value="1"/>
</dbReference>
<evidence type="ECO:0000256" key="2">
    <source>
        <dbReference type="ARBA" id="ARBA00010989"/>
    </source>
</evidence>
<dbReference type="EMBL" id="KV417284">
    <property type="protein sequence ID" value="KZO96376.1"/>
    <property type="molecule type" value="Genomic_DNA"/>
</dbReference>
<dbReference type="Pfam" id="PF01266">
    <property type="entry name" value="DAO"/>
    <property type="match status" value="1"/>
</dbReference>
<dbReference type="PANTHER" id="PTHR10961">
    <property type="entry name" value="PEROXISOMAL SARCOSINE OXIDASE"/>
    <property type="match status" value="1"/>
</dbReference>
<gene>
    <name evidence="7" type="ORF">CALVIDRAFT_598331</name>
</gene>
<evidence type="ECO:0000256" key="5">
    <source>
        <dbReference type="ARBA" id="ARBA00023002"/>
    </source>
</evidence>
<dbReference type="Gene3D" id="3.50.50.60">
    <property type="entry name" value="FAD/NAD(P)-binding domain"/>
    <property type="match status" value="1"/>
</dbReference>
<evidence type="ECO:0000259" key="6">
    <source>
        <dbReference type="Pfam" id="PF01266"/>
    </source>
</evidence>